<dbReference type="GO" id="GO:0008218">
    <property type="term" value="P:bioluminescence"/>
    <property type="evidence" value="ECO:0007669"/>
    <property type="project" value="InterPro"/>
</dbReference>
<reference evidence="2 3" key="1">
    <citation type="submission" date="2019-09" db="EMBL/GenBank/DDBJ databases">
        <title>Complete genome sequence of Arachidicoccus sp. B3-10 isolated from apple orchard soil.</title>
        <authorList>
            <person name="Kim H.S."/>
            <person name="Han K.-I."/>
            <person name="Suh M.K."/>
            <person name="Lee K.C."/>
            <person name="Eom M.K."/>
            <person name="Kim J.-S."/>
            <person name="Kang S.W."/>
            <person name="Sin Y."/>
            <person name="Lee J.-S."/>
        </authorList>
    </citation>
    <scope>NUCLEOTIDE SEQUENCE [LARGE SCALE GENOMIC DNA]</scope>
    <source>
        <strain evidence="2 3">B3-10</strain>
    </source>
</reference>
<dbReference type="AlphaFoldDB" id="A0A5P2G7M6"/>
<organism evidence="2 3">
    <name type="scientific">Rhizosphaericola mali</name>
    <dbReference type="NCBI Taxonomy" id="2545455"/>
    <lineage>
        <taxon>Bacteria</taxon>
        <taxon>Pseudomonadati</taxon>
        <taxon>Bacteroidota</taxon>
        <taxon>Chitinophagia</taxon>
        <taxon>Chitinophagales</taxon>
        <taxon>Chitinophagaceae</taxon>
        <taxon>Rhizosphaericola</taxon>
    </lineage>
</organism>
<gene>
    <name evidence="2" type="ORF">E0W69_002185</name>
</gene>
<evidence type="ECO:0000259" key="1">
    <source>
        <dbReference type="Pfam" id="PF04443"/>
    </source>
</evidence>
<keyword evidence="3" id="KW-1185">Reference proteome</keyword>
<name>A0A5P2G7M6_9BACT</name>
<dbReference type="RefSeq" id="WP_131328398.1">
    <property type="nucleotide sequence ID" value="NZ_CP044016.1"/>
</dbReference>
<accession>A0A5P2G7M6</accession>
<keyword evidence="2" id="KW-0808">Transferase</keyword>
<dbReference type="OrthoDB" id="182577at2"/>
<dbReference type="Pfam" id="PF04443">
    <property type="entry name" value="LuxE"/>
    <property type="match status" value="1"/>
</dbReference>
<feature type="domain" description="Acyl-protein synthetase LuxE" evidence="1">
    <location>
        <begin position="13"/>
        <end position="322"/>
    </location>
</feature>
<sequence>MDNLDIDFLFSGQKISDEIICNIFRFQYSNNEVYQQWCNLLKRTPETIKSVDEIPYLPISFFKSHTIKSGIFEPELTFESSGTTQTTNSHHYIKYASIYEKSFFSAFELFYGSPKDWCILGLLPAYLERSNSSLVKMANDLIVASKHPDSGFYLYDFEKLSETIKKLEATGQKTILLGVTFALLDFAESFPMPLKNTIIMETGGMKGRKKEITRQEVHGYLKQQFQVENIHSEYGMTELLSQAYSHGNGIYVCPPWMKVSLRDESDPLTIKHQGQGILNIMDLANIYSVSFIATDDVGRIYTDGSFDIQGRLDRSDLRGCSLLTISE</sequence>
<dbReference type="Proteomes" id="UP000292424">
    <property type="component" value="Chromosome"/>
</dbReference>
<evidence type="ECO:0000313" key="3">
    <source>
        <dbReference type="Proteomes" id="UP000292424"/>
    </source>
</evidence>
<dbReference type="InterPro" id="IPR007534">
    <property type="entry name" value="LuxE"/>
</dbReference>
<evidence type="ECO:0000313" key="2">
    <source>
        <dbReference type="EMBL" id="QES87521.1"/>
    </source>
</evidence>
<proteinExistence type="predicted"/>
<protein>
    <submittedName>
        <fullName evidence="2">Acyl transferase</fullName>
    </submittedName>
</protein>
<dbReference type="GO" id="GO:0047474">
    <property type="term" value="F:long-chain fatty acid--protein ligase activity"/>
    <property type="evidence" value="ECO:0007669"/>
    <property type="project" value="InterPro"/>
</dbReference>
<dbReference type="EMBL" id="CP044016">
    <property type="protein sequence ID" value="QES87521.1"/>
    <property type="molecule type" value="Genomic_DNA"/>
</dbReference>
<dbReference type="GO" id="GO:0016740">
    <property type="term" value="F:transferase activity"/>
    <property type="evidence" value="ECO:0007669"/>
    <property type="project" value="UniProtKB-KW"/>
</dbReference>
<dbReference type="KEGG" id="arac:E0W69_002185"/>